<evidence type="ECO:0000313" key="3">
    <source>
        <dbReference type="Proteomes" id="UP000772434"/>
    </source>
</evidence>
<gene>
    <name evidence="2" type="ORF">BDP27DRAFT_560123</name>
</gene>
<sequence length="460" mass="52322">MSFSFLELPDDILFNVIKFLQVPDILAARKTCKRLQAITMSRNVWTTMYKMSRSNNGFVPRVLSLVSQTIPDLERLLWRAHRVDTLWEIGASYHCLSKEIWSVEAVLGSFFGNVNIYQSRYLIIQTSPSITIYDIETKHEVFRQETEWNERFDRIQSHVMNEDADFWIPFRARSSSEKTMSILKMNALGIVTVTYDCPVLRQFFDGVLIIGNEFAIVNSAFIVHLVSQKVYPLSSVDRPELVLSRTVTFVSGGYVLVYSDQPNGDIQFKLYRLPDHTVVRAGTPVHPTQQGTLKGSVRISTAFLSSDISSSGYSGSIWMFFRPSNFGLLHSLRIVLQLDGHLLFHLTTSDQCRQMRNTRWTHLADGRTRVITQEVISRAGQAWKWVLYDVSVDSNGDSSIRRSKVDIPVHGFFDVLALDASRGILAVVPHPSYSEISILDLDSTTLTDASSPRFIRAFCK</sequence>
<reference evidence="2" key="1">
    <citation type="submission" date="2020-11" db="EMBL/GenBank/DDBJ databases">
        <authorList>
            <consortium name="DOE Joint Genome Institute"/>
            <person name="Ahrendt S."/>
            <person name="Riley R."/>
            <person name="Andreopoulos W."/>
            <person name="Labutti K."/>
            <person name="Pangilinan J."/>
            <person name="Ruiz-Duenas F.J."/>
            <person name="Barrasa J.M."/>
            <person name="Sanchez-Garcia M."/>
            <person name="Camarero S."/>
            <person name="Miyauchi S."/>
            <person name="Serrano A."/>
            <person name="Linde D."/>
            <person name="Babiker R."/>
            <person name="Drula E."/>
            <person name="Ayuso-Fernandez I."/>
            <person name="Pacheco R."/>
            <person name="Padilla G."/>
            <person name="Ferreira P."/>
            <person name="Barriuso J."/>
            <person name="Kellner H."/>
            <person name="Castanera R."/>
            <person name="Alfaro M."/>
            <person name="Ramirez L."/>
            <person name="Pisabarro A.G."/>
            <person name="Kuo A."/>
            <person name="Tritt A."/>
            <person name="Lipzen A."/>
            <person name="He G."/>
            <person name="Yan M."/>
            <person name="Ng V."/>
            <person name="Cullen D."/>
            <person name="Martin F."/>
            <person name="Rosso M.-N."/>
            <person name="Henrissat B."/>
            <person name="Hibbett D."/>
            <person name="Martinez A.T."/>
            <person name="Grigoriev I.V."/>
        </authorList>
    </citation>
    <scope>NUCLEOTIDE SEQUENCE</scope>
    <source>
        <strain evidence="2">AH 40177</strain>
    </source>
</reference>
<dbReference type="SUPFAM" id="SSF81383">
    <property type="entry name" value="F-box domain"/>
    <property type="match status" value="1"/>
</dbReference>
<evidence type="ECO:0000313" key="2">
    <source>
        <dbReference type="EMBL" id="KAF9070932.1"/>
    </source>
</evidence>
<dbReference type="InterPro" id="IPR036047">
    <property type="entry name" value="F-box-like_dom_sf"/>
</dbReference>
<dbReference type="PROSITE" id="PS50181">
    <property type="entry name" value="FBOX"/>
    <property type="match status" value="1"/>
</dbReference>
<protein>
    <recommendedName>
        <fullName evidence="1">F-box domain-containing protein</fullName>
    </recommendedName>
</protein>
<name>A0A9P5PYQ3_9AGAR</name>
<dbReference type="Proteomes" id="UP000772434">
    <property type="component" value="Unassembled WGS sequence"/>
</dbReference>
<dbReference type="OrthoDB" id="2688364at2759"/>
<organism evidence="2 3">
    <name type="scientific">Rhodocollybia butyracea</name>
    <dbReference type="NCBI Taxonomy" id="206335"/>
    <lineage>
        <taxon>Eukaryota</taxon>
        <taxon>Fungi</taxon>
        <taxon>Dikarya</taxon>
        <taxon>Basidiomycota</taxon>
        <taxon>Agaricomycotina</taxon>
        <taxon>Agaricomycetes</taxon>
        <taxon>Agaricomycetidae</taxon>
        <taxon>Agaricales</taxon>
        <taxon>Marasmiineae</taxon>
        <taxon>Omphalotaceae</taxon>
        <taxon>Rhodocollybia</taxon>
    </lineage>
</organism>
<dbReference type="InterPro" id="IPR001810">
    <property type="entry name" value="F-box_dom"/>
</dbReference>
<dbReference type="AlphaFoldDB" id="A0A9P5PYQ3"/>
<comment type="caution">
    <text evidence="2">The sequence shown here is derived from an EMBL/GenBank/DDBJ whole genome shotgun (WGS) entry which is preliminary data.</text>
</comment>
<feature type="domain" description="F-box" evidence="1">
    <location>
        <begin position="2"/>
        <end position="48"/>
    </location>
</feature>
<dbReference type="EMBL" id="JADNRY010000036">
    <property type="protein sequence ID" value="KAF9070932.1"/>
    <property type="molecule type" value="Genomic_DNA"/>
</dbReference>
<dbReference type="Gene3D" id="1.20.1280.50">
    <property type="match status" value="1"/>
</dbReference>
<dbReference type="Pfam" id="PF00646">
    <property type="entry name" value="F-box"/>
    <property type="match status" value="1"/>
</dbReference>
<dbReference type="SMART" id="SM00256">
    <property type="entry name" value="FBOX"/>
    <property type="match status" value="1"/>
</dbReference>
<evidence type="ECO:0000259" key="1">
    <source>
        <dbReference type="PROSITE" id="PS50181"/>
    </source>
</evidence>
<proteinExistence type="predicted"/>
<accession>A0A9P5PYQ3</accession>
<keyword evidence="3" id="KW-1185">Reference proteome</keyword>